<reference evidence="1 2" key="1">
    <citation type="submission" date="2019-07" db="EMBL/GenBank/DDBJ databases">
        <title>Finished genome of Venturia effusa.</title>
        <authorList>
            <person name="Young C.A."/>
            <person name="Cox M.P."/>
            <person name="Ganley A.R.D."/>
            <person name="David W.J."/>
        </authorList>
    </citation>
    <scope>NUCLEOTIDE SEQUENCE [LARGE SCALE GENOMIC DNA]</scope>
    <source>
        <strain evidence="2">albino</strain>
    </source>
</reference>
<proteinExistence type="predicted"/>
<dbReference type="OrthoDB" id="10601626at2759"/>
<gene>
    <name evidence="1" type="ORF">FKW77_005280</name>
</gene>
<dbReference type="Proteomes" id="UP000316270">
    <property type="component" value="Chromosome 4"/>
</dbReference>
<evidence type="ECO:0000313" key="1">
    <source>
        <dbReference type="EMBL" id="QDS70114.1"/>
    </source>
</evidence>
<keyword evidence="2" id="KW-1185">Reference proteome</keyword>
<protein>
    <submittedName>
        <fullName evidence="1">Uncharacterized protein</fullName>
    </submittedName>
</protein>
<organism evidence="1 2">
    <name type="scientific">Venturia effusa</name>
    <dbReference type="NCBI Taxonomy" id="50376"/>
    <lineage>
        <taxon>Eukaryota</taxon>
        <taxon>Fungi</taxon>
        <taxon>Dikarya</taxon>
        <taxon>Ascomycota</taxon>
        <taxon>Pezizomycotina</taxon>
        <taxon>Dothideomycetes</taxon>
        <taxon>Pleosporomycetidae</taxon>
        <taxon>Venturiales</taxon>
        <taxon>Venturiaceae</taxon>
        <taxon>Venturia</taxon>
    </lineage>
</organism>
<evidence type="ECO:0000313" key="2">
    <source>
        <dbReference type="Proteomes" id="UP000316270"/>
    </source>
</evidence>
<accession>A0A517L3A4</accession>
<dbReference type="EMBL" id="CP042188">
    <property type="protein sequence ID" value="QDS70114.1"/>
    <property type="molecule type" value="Genomic_DNA"/>
</dbReference>
<sequence>MPPRAQPSDQLADINRASYRTAGSKMPTSFTSLPLELRQKILLLSFDEPYDQDWAFSLNYISLRCCLVARSTKDYQVKVPFIHDWACVLKITHPDIEADLIWVLNKVLDTIEASFMAESARVFNRSKCLRWLRMSGVNNFSLACYGGEELFSVNPFWQVYDRFYDRKQELRASMTKSLGMDFD</sequence>
<name>A0A517L3A4_9PEZI</name>
<dbReference type="AlphaFoldDB" id="A0A517L3A4"/>